<dbReference type="InterPro" id="IPR050216">
    <property type="entry name" value="LRR_domain-containing"/>
</dbReference>
<evidence type="ECO:0000256" key="2">
    <source>
        <dbReference type="ARBA" id="ARBA00022737"/>
    </source>
</evidence>
<sequence>MPPPLVDPFSASSKPMPMVDSLPRLPLQFAATFHPIDPNTSLPTRAPPRPRPQRDPLPPAPPIPMYHQSFSPKAPSTRDLRDLKLEEARVGSDAWISKCIAGCMDKSSPVLEFTGIGLETLSTRIVEMRDIVTIKLAYFGPRSPVTTLPKDHQAAQQSIGHGRPAGFGRPELRISSAPAAMGMRNPRASQTPQRTGVVRFDGLPTPAEEEGEDVAIPPQRFARQNPISRSVTTMSPGSSQPNAEIFAGQNRLTRLPSALFEVGNISVLSLRGNRLQALPAAIGSLINLKDLNVANNCITELPHTVLSLERLELFYAHPNPFLEKDSAGPMSPLVRHCQAPVRSLRDMCLSLLITPRKPHDLPPLLDRYDWEEFDNVEPHPLLDPAALHTVIPCISESTHKRILQLLRSFSNQFHYANGHQRSWDLDRIDPFPRGSDAPDDDASTNPYYDFCPSPRHLESDLVPTRHLFLHPAEERVEWRDFAGQKNLPIRWKGCSPGCLAFLEQEREEIEDGFDAAVIGDGDVVF</sequence>
<dbReference type="InterPro" id="IPR001611">
    <property type="entry name" value="Leu-rich_rpt"/>
</dbReference>
<organism evidence="4 5">
    <name type="scientific">Cryptococcus amylolentus CBS 6039</name>
    <dbReference type="NCBI Taxonomy" id="1295533"/>
    <lineage>
        <taxon>Eukaryota</taxon>
        <taxon>Fungi</taxon>
        <taxon>Dikarya</taxon>
        <taxon>Basidiomycota</taxon>
        <taxon>Agaricomycotina</taxon>
        <taxon>Tremellomycetes</taxon>
        <taxon>Tremellales</taxon>
        <taxon>Cryptococcaceae</taxon>
        <taxon>Cryptococcus</taxon>
    </lineage>
</organism>
<dbReference type="SMART" id="SM00369">
    <property type="entry name" value="LRR_TYP"/>
    <property type="match status" value="2"/>
</dbReference>
<name>A0A1E3HSU5_9TREE</name>
<feature type="compositionally biased region" description="Pro residues" evidence="3">
    <location>
        <begin position="45"/>
        <end position="64"/>
    </location>
</feature>
<dbReference type="STRING" id="1295533.A0A1E3HSU5"/>
<keyword evidence="2" id="KW-0677">Repeat</keyword>
<evidence type="ECO:0000256" key="3">
    <source>
        <dbReference type="SAM" id="MobiDB-lite"/>
    </source>
</evidence>
<dbReference type="PANTHER" id="PTHR48051:SF1">
    <property type="entry name" value="RAS SUPPRESSOR PROTEIN 1"/>
    <property type="match status" value="1"/>
</dbReference>
<evidence type="ECO:0000256" key="1">
    <source>
        <dbReference type="ARBA" id="ARBA00022614"/>
    </source>
</evidence>
<accession>A0A1E3HSU5</accession>
<dbReference type="PANTHER" id="PTHR48051">
    <property type="match status" value="1"/>
</dbReference>
<dbReference type="InterPro" id="IPR032675">
    <property type="entry name" value="LRR_dom_sf"/>
</dbReference>
<feature type="region of interest" description="Disordered" evidence="3">
    <location>
        <begin position="33"/>
        <end position="78"/>
    </location>
</feature>
<protein>
    <submittedName>
        <fullName evidence="4">Uncharacterized protein</fullName>
    </submittedName>
</protein>
<comment type="caution">
    <text evidence="4">The sequence shown here is derived from an EMBL/GenBank/DDBJ whole genome shotgun (WGS) entry which is preliminary data.</text>
</comment>
<dbReference type="AlphaFoldDB" id="A0A1E3HSU5"/>
<evidence type="ECO:0000313" key="5">
    <source>
        <dbReference type="Proteomes" id="UP000094065"/>
    </source>
</evidence>
<dbReference type="GeneID" id="30154722"/>
<dbReference type="SUPFAM" id="SSF52075">
    <property type="entry name" value="Outer arm dynein light chain 1"/>
    <property type="match status" value="1"/>
</dbReference>
<dbReference type="EMBL" id="AWGJ01000005">
    <property type="protein sequence ID" value="ODN79429.1"/>
    <property type="molecule type" value="Genomic_DNA"/>
</dbReference>
<keyword evidence="1" id="KW-0433">Leucine-rich repeat</keyword>
<gene>
    <name evidence="4" type="ORF">L202_03413</name>
</gene>
<dbReference type="RefSeq" id="XP_018994276.1">
    <property type="nucleotide sequence ID" value="XM_019137250.1"/>
</dbReference>
<dbReference type="PROSITE" id="PS51450">
    <property type="entry name" value="LRR"/>
    <property type="match status" value="1"/>
</dbReference>
<keyword evidence="5" id="KW-1185">Reference proteome</keyword>
<dbReference type="Gene3D" id="3.80.10.10">
    <property type="entry name" value="Ribonuclease Inhibitor"/>
    <property type="match status" value="1"/>
</dbReference>
<proteinExistence type="predicted"/>
<dbReference type="GO" id="GO:0005737">
    <property type="term" value="C:cytoplasm"/>
    <property type="evidence" value="ECO:0007669"/>
    <property type="project" value="TreeGrafter"/>
</dbReference>
<dbReference type="Proteomes" id="UP000094065">
    <property type="component" value="Unassembled WGS sequence"/>
</dbReference>
<reference evidence="4 5" key="1">
    <citation type="submission" date="2016-06" db="EMBL/GenBank/DDBJ databases">
        <title>Evolution of pathogenesis and genome organization in the Tremellales.</title>
        <authorList>
            <person name="Cuomo C."/>
            <person name="Litvintseva A."/>
            <person name="Heitman J."/>
            <person name="Chen Y."/>
            <person name="Sun S."/>
            <person name="Springer D."/>
            <person name="Dromer F."/>
            <person name="Young S."/>
            <person name="Zeng Q."/>
            <person name="Chapman S."/>
            <person name="Gujja S."/>
            <person name="Saif S."/>
            <person name="Birren B."/>
        </authorList>
    </citation>
    <scope>NUCLEOTIDE SEQUENCE [LARGE SCALE GENOMIC DNA]</scope>
    <source>
        <strain evidence="4 5">CBS 6039</strain>
    </source>
</reference>
<dbReference type="InterPro" id="IPR003591">
    <property type="entry name" value="Leu-rich_rpt_typical-subtyp"/>
</dbReference>
<evidence type="ECO:0000313" key="4">
    <source>
        <dbReference type="EMBL" id="ODN79429.1"/>
    </source>
</evidence>
<dbReference type="OrthoDB" id="660555at2759"/>